<protein>
    <recommendedName>
        <fullName evidence="13">NADH dehydrogenase [ubiquinone] 1 alpha subcomplex subunit 5</fullName>
    </recommendedName>
</protein>
<keyword evidence="7" id="KW-0999">Mitochondrion inner membrane</keyword>
<sequence length="110" mass="12266">MAAAGRKLTTTVAELETKMNCGQAEELVIQADNELQLARKLLALKPWEPLIADPPPNQWKWPPYLMSVRPYITVRLGCQATVVKYKHHNSALPLDTLPVTQLETSPGHLV</sequence>
<dbReference type="OrthoDB" id="286811at2759"/>
<dbReference type="InParanoid" id="A0A482XGF9"/>
<comment type="subcellular location">
    <subcellularLocation>
        <location evidence="2">Mitochondrion inner membrane</location>
        <topology evidence="2">Peripheral membrane protein</topology>
        <orientation evidence="2">Matrix side</orientation>
    </subcellularLocation>
</comment>
<dbReference type="STRING" id="195883.A0A482XGF9"/>
<dbReference type="GO" id="GO:0022904">
    <property type="term" value="P:respiratory electron transport chain"/>
    <property type="evidence" value="ECO:0007669"/>
    <property type="project" value="InterPro"/>
</dbReference>
<keyword evidence="8" id="KW-0249">Electron transport</keyword>
<evidence type="ECO:0000256" key="6">
    <source>
        <dbReference type="ARBA" id="ARBA00022660"/>
    </source>
</evidence>
<evidence type="ECO:0000256" key="1">
    <source>
        <dbReference type="ARBA" id="ARBA00003195"/>
    </source>
</evidence>
<dbReference type="PANTHER" id="PTHR12653:SF0">
    <property type="entry name" value="NADH DEHYDROGENASE [UBIQUINONE] 1 ALPHA SUBCOMPLEX SUBUNIT 5"/>
    <property type="match status" value="1"/>
</dbReference>
<dbReference type="AlphaFoldDB" id="A0A482XGF9"/>
<evidence type="ECO:0000256" key="8">
    <source>
        <dbReference type="ARBA" id="ARBA00022982"/>
    </source>
</evidence>
<dbReference type="EMBL" id="QKKF02010319">
    <property type="protein sequence ID" value="RZF44630.1"/>
    <property type="molecule type" value="Genomic_DNA"/>
</dbReference>
<name>A0A482XGF9_LAOST</name>
<dbReference type="PANTHER" id="PTHR12653">
    <property type="entry name" value="NADH-UBIQUINONE OXIDOREDUCTASE 13 KD-B SUBUNIT"/>
    <property type="match status" value="1"/>
</dbReference>
<dbReference type="SMR" id="A0A482XGF9"/>
<dbReference type="InterPro" id="IPR006806">
    <property type="entry name" value="NDUFA5"/>
</dbReference>
<comment type="caution">
    <text evidence="11">The sequence shown here is derived from an EMBL/GenBank/DDBJ whole genome shotgun (WGS) entry which is preliminary data.</text>
</comment>
<keyword evidence="12" id="KW-1185">Reference proteome</keyword>
<evidence type="ECO:0000256" key="4">
    <source>
        <dbReference type="ARBA" id="ARBA00011533"/>
    </source>
</evidence>
<comment type="similarity">
    <text evidence="3">Belongs to the complex I NDUFA5 subunit family.</text>
</comment>
<accession>A0A482XGF9</accession>
<evidence type="ECO:0000313" key="12">
    <source>
        <dbReference type="Proteomes" id="UP000291343"/>
    </source>
</evidence>
<evidence type="ECO:0000313" key="11">
    <source>
        <dbReference type="EMBL" id="RZF44630.1"/>
    </source>
</evidence>
<evidence type="ECO:0000256" key="7">
    <source>
        <dbReference type="ARBA" id="ARBA00022792"/>
    </source>
</evidence>
<dbReference type="Proteomes" id="UP000291343">
    <property type="component" value="Unassembled WGS sequence"/>
</dbReference>
<keyword evidence="5" id="KW-0813">Transport</keyword>
<evidence type="ECO:0000256" key="10">
    <source>
        <dbReference type="ARBA" id="ARBA00023136"/>
    </source>
</evidence>
<evidence type="ECO:0000256" key="5">
    <source>
        <dbReference type="ARBA" id="ARBA00022448"/>
    </source>
</evidence>
<reference evidence="11 12" key="1">
    <citation type="journal article" date="2017" name="Gigascience">
        <title>Genome sequence of the small brown planthopper, Laodelphax striatellus.</title>
        <authorList>
            <person name="Zhu J."/>
            <person name="Jiang F."/>
            <person name="Wang X."/>
            <person name="Yang P."/>
            <person name="Bao Y."/>
            <person name="Zhao W."/>
            <person name="Wang W."/>
            <person name="Lu H."/>
            <person name="Wang Q."/>
            <person name="Cui N."/>
            <person name="Li J."/>
            <person name="Chen X."/>
            <person name="Luo L."/>
            <person name="Yu J."/>
            <person name="Kang L."/>
            <person name="Cui F."/>
        </authorList>
    </citation>
    <scope>NUCLEOTIDE SEQUENCE [LARGE SCALE GENOMIC DNA]</scope>
    <source>
        <strain evidence="11">Lst14</strain>
    </source>
</reference>
<gene>
    <name evidence="11" type="ORF">LSTR_LSTR000582</name>
</gene>
<keyword evidence="6" id="KW-0679">Respiratory chain</keyword>
<evidence type="ECO:0008006" key="13">
    <source>
        <dbReference type="Google" id="ProtNLM"/>
    </source>
</evidence>
<comment type="subunit">
    <text evidence="4">Complex I is composed of 45 different subunits.</text>
</comment>
<evidence type="ECO:0000256" key="9">
    <source>
        <dbReference type="ARBA" id="ARBA00023128"/>
    </source>
</evidence>
<proteinExistence type="inferred from homology"/>
<organism evidence="11 12">
    <name type="scientific">Laodelphax striatellus</name>
    <name type="common">Small brown planthopper</name>
    <name type="synonym">Delphax striatella</name>
    <dbReference type="NCBI Taxonomy" id="195883"/>
    <lineage>
        <taxon>Eukaryota</taxon>
        <taxon>Metazoa</taxon>
        <taxon>Ecdysozoa</taxon>
        <taxon>Arthropoda</taxon>
        <taxon>Hexapoda</taxon>
        <taxon>Insecta</taxon>
        <taxon>Pterygota</taxon>
        <taxon>Neoptera</taxon>
        <taxon>Paraneoptera</taxon>
        <taxon>Hemiptera</taxon>
        <taxon>Auchenorrhyncha</taxon>
        <taxon>Fulgoroidea</taxon>
        <taxon>Delphacidae</taxon>
        <taxon>Criomorphinae</taxon>
        <taxon>Laodelphax</taxon>
    </lineage>
</organism>
<comment type="function">
    <text evidence="1">Accessory subunit of the mitochondrial membrane respiratory chain NADH dehydrogenase (Complex I), that is believed not to be involved in catalysis. Complex I functions in the transfer of electrons from NADH to the respiratory chain. The immediate electron acceptor for the enzyme is believed to be ubiquinone.</text>
</comment>
<evidence type="ECO:0000256" key="2">
    <source>
        <dbReference type="ARBA" id="ARBA00004443"/>
    </source>
</evidence>
<dbReference type="GO" id="GO:0005743">
    <property type="term" value="C:mitochondrial inner membrane"/>
    <property type="evidence" value="ECO:0007669"/>
    <property type="project" value="UniProtKB-SubCell"/>
</dbReference>
<evidence type="ECO:0000256" key="3">
    <source>
        <dbReference type="ARBA" id="ARBA00010261"/>
    </source>
</evidence>
<keyword evidence="9" id="KW-0496">Mitochondrion</keyword>
<keyword evidence="10" id="KW-0472">Membrane</keyword>